<proteinExistence type="predicted"/>
<feature type="domain" description="F-box" evidence="1">
    <location>
        <begin position="24"/>
        <end position="83"/>
    </location>
</feature>
<dbReference type="Proteomes" id="UP001194468">
    <property type="component" value="Unassembled WGS sequence"/>
</dbReference>
<reference evidence="2" key="1">
    <citation type="submission" date="2019-10" db="EMBL/GenBank/DDBJ databases">
        <authorList>
            <consortium name="DOE Joint Genome Institute"/>
            <person name="Kuo A."/>
            <person name="Miyauchi S."/>
            <person name="Kiss E."/>
            <person name="Drula E."/>
            <person name="Kohler A."/>
            <person name="Sanchez-Garcia M."/>
            <person name="Andreopoulos B."/>
            <person name="Barry K.W."/>
            <person name="Bonito G."/>
            <person name="Buee M."/>
            <person name="Carver A."/>
            <person name="Chen C."/>
            <person name="Cichocki N."/>
            <person name="Clum A."/>
            <person name="Culley D."/>
            <person name="Crous P.W."/>
            <person name="Fauchery L."/>
            <person name="Girlanda M."/>
            <person name="Hayes R."/>
            <person name="Keri Z."/>
            <person name="LaButti K."/>
            <person name="Lipzen A."/>
            <person name="Lombard V."/>
            <person name="Magnuson J."/>
            <person name="Maillard F."/>
            <person name="Morin E."/>
            <person name="Murat C."/>
            <person name="Nolan M."/>
            <person name="Ohm R."/>
            <person name="Pangilinan J."/>
            <person name="Pereira M."/>
            <person name="Perotto S."/>
            <person name="Peter M."/>
            <person name="Riley R."/>
            <person name="Sitrit Y."/>
            <person name="Stielow B."/>
            <person name="Szollosi G."/>
            <person name="Zifcakova L."/>
            <person name="Stursova M."/>
            <person name="Spatafora J.W."/>
            <person name="Tedersoo L."/>
            <person name="Vaario L.-M."/>
            <person name="Yamada A."/>
            <person name="Yan M."/>
            <person name="Wang P."/>
            <person name="Xu J."/>
            <person name="Bruns T."/>
            <person name="Baldrian P."/>
            <person name="Vilgalys R."/>
            <person name="Henrissat B."/>
            <person name="Grigoriev I.V."/>
            <person name="Hibbett D."/>
            <person name="Nagy L.G."/>
            <person name="Martin F.M."/>
        </authorList>
    </citation>
    <scope>NUCLEOTIDE SEQUENCE</scope>
    <source>
        <strain evidence="2">BED1</strain>
    </source>
</reference>
<dbReference type="Pfam" id="PF12937">
    <property type="entry name" value="F-box-like"/>
    <property type="match status" value="1"/>
</dbReference>
<keyword evidence="3" id="KW-1185">Reference proteome</keyword>
<sequence length="551" mass="63099">MDCEETTRVSNLYTQRNPLCFVYRLPTETLEAIFILSASRYHHHKARGEPIPSPPTWVNVSYVSRRWRHVALNCATLWTYLFITSPRWTEELLVRSKQAPLKLHAYLYPDEEKTAWGLRSVEPVMNHVERIQDLRLHCNSDVLSNLTSCAPCLQNLEIICSEDYSNWSWLPFGGDTPALRTFKLFHCPVPWYSLKLSGLTALELFNIPVQFQQRTEDFLATLGCMQDLTYLRLNNALASAASFLSSTAFHTFQKISLPHLSRLKIMAQPSTVVALLSCVNISLKAELRLNSAIKDRSSTPDHYAMLCSLLAQRFSMSEDEALYGQTIRTLRVSFTQRGDADIAFGTSERDFNEDFFPIGDIGWKRHFPVQITHPIRFVTAYDDWERIISHTCCPIPLSNVQSLCVSQPPYPQVFWTHILGHLPRLRCLKLRYDSMPAIAPLLSLFPRDCADIQGRHADRGGNQVFVPELEVLELQKIQFSTVPQSHLPDTLKAADLQSLHDALSTRKDARIRLIMTQCIECDSDKQERVFDRAGWWEGGRFHVDEHGSDAF</sequence>
<gene>
    <name evidence="2" type="ORF">L210DRAFT_3547222</name>
</gene>
<accession>A0AAD4BQE7</accession>
<comment type="caution">
    <text evidence="2">The sequence shown here is derived from an EMBL/GenBank/DDBJ whole genome shotgun (WGS) entry which is preliminary data.</text>
</comment>
<dbReference type="Gene3D" id="3.80.10.10">
    <property type="entry name" value="Ribonuclease Inhibitor"/>
    <property type="match status" value="1"/>
</dbReference>
<evidence type="ECO:0000313" key="3">
    <source>
        <dbReference type="Proteomes" id="UP001194468"/>
    </source>
</evidence>
<dbReference type="InterPro" id="IPR032675">
    <property type="entry name" value="LRR_dom_sf"/>
</dbReference>
<dbReference type="EMBL" id="WHUW01000019">
    <property type="protein sequence ID" value="KAF8437221.1"/>
    <property type="molecule type" value="Genomic_DNA"/>
</dbReference>
<reference evidence="2" key="2">
    <citation type="journal article" date="2020" name="Nat. Commun.">
        <title>Large-scale genome sequencing of mycorrhizal fungi provides insights into the early evolution of symbiotic traits.</title>
        <authorList>
            <person name="Miyauchi S."/>
            <person name="Kiss E."/>
            <person name="Kuo A."/>
            <person name="Drula E."/>
            <person name="Kohler A."/>
            <person name="Sanchez-Garcia M."/>
            <person name="Morin E."/>
            <person name="Andreopoulos B."/>
            <person name="Barry K.W."/>
            <person name="Bonito G."/>
            <person name="Buee M."/>
            <person name="Carver A."/>
            <person name="Chen C."/>
            <person name="Cichocki N."/>
            <person name="Clum A."/>
            <person name="Culley D."/>
            <person name="Crous P.W."/>
            <person name="Fauchery L."/>
            <person name="Girlanda M."/>
            <person name="Hayes R.D."/>
            <person name="Keri Z."/>
            <person name="LaButti K."/>
            <person name="Lipzen A."/>
            <person name="Lombard V."/>
            <person name="Magnuson J."/>
            <person name="Maillard F."/>
            <person name="Murat C."/>
            <person name="Nolan M."/>
            <person name="Ohm R.A."/>
            <person name="Pangilinan J."/>
            <person name="Pereira M.F."/>
            <person name="Perotto S."/>
            <person name="Peter M."/>
            <person name="Pfister S."/>
            <person name="Riley R."/>
            <person name="Sitrit Y."/>
            <person name="Stielow J.B."/>
            <person name="Szollosi G."/>
            <person name="Zifcakova L."/>
            <person name="Stursova M."/>
            <person name="Spatafora J.W."/>
            <person name="Tedersoo L."/>
            <person name="Vaario L.M."/>
            <person name="Yamada A."/>
            <person name="Yan M."/>
            <person name="Wang P."/>
            <person name="Xu J."/>
            <person name="Bruns T."/>
            <person name="Baldrian P."/>
            <person name="Vilgalys R."/>
            <person name="Dunand C."/>
            <person name="Henrissat B."/>
            <person name="Grigoriev I.V."/>
            <person name="Hibbett D."/>
            <person name="Nagy L.G."/>
            <person name="Martin F.M."/>
        </authorList>
    </citation>
    <scope>NUCLEOTIDE SEQUENCE</scope>
    <source>
        <strain evidence="2">BED1</strain>
    </source>
</reference>
<dbReference type="InterPro" id="IPR001810">
    <property type="entry name" value="F-box_dom"/>
</dbReference>
<protein>
    <recommendedName>
        <fullName evidence="1">F-box domain-containing protein</fullName>
    </recommendedName>
</protein>
<dbReference type="AlphaFoldDB" id="A0AAD4BQE7"/>
<name>A0AAD4BQE7_BOLED</name>
<evidence type="ECO:0000259" key="1">
    <source>
        <dbReference type="Pfam" id="PF12937"/>
    </source>
</evidence>
<dbReference type="SUPFAM" id="SSF52058">
    <property type="entry name" value="L domain-like"/>
    <property type="match status" value="1"/>
</dbReference>
<evidence type="ECO:0000313" key="2">
    <source>
        <dbReference type="EMBL" id="KAF8437221.1"/>
    </source>
</evidence>
<organism evidence="2 3">
    <name type="scientific">Boletus edulis BED1</name>
    <dbReference type="NCBI Taxonomy" id="1328754"/>
    <lineage>
        <taxon>Eukaryota</taxon>
        <taxon>Fungi</taxon>
        <taxon>Dikarya</taxon>
        <taxon>Basidiomycota</taxon>
        <taxon>Agaricomycotina</taxon>
        <taxon>Agaricomycetes</taxon>
        <taxon>Agaricomycetidae</taxon>
        <taxon>Boletales</taxon>
        <taxon>Boletineae</taxon>
        <taxon>Boletaceae</taxon>
        <taxon>Boletoideae</taxon>
        <taxon>Boletus</taxon>
    </lineage>
</organism>